<evidence type="ECO:0000313" key="3">
    <source>
        <dbReference type="Proteomes" id="UP000481861"/>
    </source>
</evidence>
<dbReference type="AlphaFoldDB" id="A0A7C8I915"/>
<evidence type="ECO:0000256" key="1">
    <source>
        <dbReference type="SAM" id="MobiDB-lite"/>
    </source>
</evidence>
<sequence>MLVHQPHTAIASSSRRHQWVPPPPSQQHGCEASDGRALHAAGTGAELFRRTFRGTGPNGTAMAPSYARVASRLDGHAPEFSRPLERTAKGRCLSCQECRANAFELCAAVCFMQSEWPSWRRSTGHLIRSPNVAASSTVLPLLVRVAARSLGVPPALLGLDVLFLFLTAALCAFLPSDCLGDSDGHPSTCIPWPVSCASRPAVGNPINDITASLWAPIVMEPFSPSVISTTNTGCQALWSQGPRAYDVDVLTWDAVSLVSRSKIGCVKKHEQAAFCIQPFTPVADDFSSRIIYPSLPDPMAALLELNATEPRTPNFSVSRLLSTIGVKYNRFTGRVKS</sequence>
<keyword evidence="3" id="KW-1185">Reference proteome</keyword>
<organism evidence="2 3">
    <name type="scientific">Massariosphaeria phaeospora</name>
    <dbReference type="NCBI Taxonomy" id="100035"/>
    <lineage>
        <taxon>Eukaryota</taxon>
        <taxon>Fungi</taxon>
        <taxon>Dikarya</taxon>
        <taxon>Ascomycota</taxon>
        <taxon>Pezizomycotina</taxon>
        <taxon>Dothideomycetes</taxon>
        <taxon>Pleosporomycetidae</taxon>
        <taxon>Pleosporales</taxon>
        <taxon>Pleosporales incertae sedis</taxon>
        <taxon>Massariosphaeria</taxon>
    </lineage>
</organism>
<name>A0A7C8I915_9PLEO</name>
<comment type="caution">
    <text evidence="2">The sequence shown here is derived from an EMBL/GenBank/DDBJ whole genome shotgun (WGS) entry which is preliminary data.</text>
</comment>
<proteinExistence type="predicted"/>
<reference evidence="2 3" key="1">
    <citation type="submission" date="2020-01" db="EMBL/GenBank/DDBJ databases">
        <authorList>
            <consortium name="DOE Joint Genome Institute"/>
            <person name="Haridas S."/>
            <person name="Albert R."/>
            <person name="Binder M."/>
            <person name="Bloem J."/>
            <person name="Labutti K."/>
            <person name="Salamov A."/>
            <person name="Andreopoulos B."/>
            <person name="Baker S.E."/>
            <person name="Barry K."/>
            <person name="Bills G."/>
            <person name="Bluhm B.H."/>
            <person name="Cannon C."/>
            <person name="Castanera R."/>
            <person name="Culley D.E."/>
            <person name="Daum C."/>
            <person name="Ezra D."/>
            <person name="Gonzalez J.B."/>
            <person name="Henrissat B."/>
            <person name="Kuo A."/>
            <person name="Liang C."/>
            <person name="Lipzen A."/>
            <person name="Lutzoni F."/>
            <person name="Magnuson J."/>
            <person name="Mondo S."/>
            <person name="Nolan M."/>
            <person name="Ohm R."/>
            <person name="Pangilinan J."/>
            <person name="Park H.-J.H."/>
            <person name="Ramirez L."/>
            <person name="Alfaro M."/>
            <person name="Sun H."/>
            <person name="Tritt A."/>
            <person name="Yoshinaga Y."/>
            <person name="Zwiers L.-H.L."/>
            <person name="Turgeon B.G."/>
            <person name="Goodwin S.B."/>
            <person name="Spatafora J.W."/>
            <person name="Crous P.W."/>
            <person name="Grigoriev I.V."/>
        </authorList>
    </citation>
    <scope>NUCLEOTIDE SEQUENCE [LARGE SCALE GENOMIC DNA]</scope>
    <source>
        <strain evidence="2 3">CBS 611.86</strain>
    </source>
</reference>
<gene>
    <name evidence="2" type="ORF">BDV95DRAFT_597522</name>
</gene>
<feature type="region of interest" description="Disordered" evidence="1">
    <location>
        <begin position="1"/>
        <end position="34"/>
    </location>
</feature>
<evidence type="ECO:0000313" key="2">
    <source>
        <dbReference type="EMBL" id="KAF2868210.1"/>
    </source>
</evidence>
<protein>
    <submittedName>
        <fullName evidence="2">Uncharacterized protein</fullName>
    </submittedName>
</protein>
<dbReference type="EMBL" id="JAADJZ010000020">
    <property type="protein sequence ID" value="KAF2868210.1"/>
    <property type="molecule type" value="Genomic_DNA"/>
</dbReference>
<dbReference type="Proteomes" id="UP000481861">
    <property type="component" value="Unassembled WGS sequence"/>
</dbReference>
<accession>A0A7C8I915</accession>